<proteinExistence type="predicted"/>
<feature type="domain" description="HTH luxR-type" evidence="5">
    <location>
        <begin position="33"/>
        <end position="98"/>
    </location>
</feature>
<keyword evidence="4" id="KW-0472">Membrane</keyword>
<dbReference type="GO" id="GO:0003677">
    <property type="term" value="F:DNA binding"/>
    <property type="evidence" value="ECO:0007669"/>
    <property type="project" value="UniProtKB-KW"/>
</dbReference>
<keyword evidence="4" id="KW-1133">Transmembrane helix</keyword>
<dbReference type="PRINTS" id="PR00038">
    <property type="entry name" value="HTHLUXR"/>
</dbReference>
<dbReference type="PANTHER" id="PTHR44688">
    <property type="entry name" value="DNA-BINDING TRANSCRIPTIONAL ACTIVATOR DEVR_DOSR"/>
    <property type="match status" value="1"/>
</dbReference>
<evidence type="ECO:0000256" key="1">
    <source>
        <dbReference type="ARBA" id="ARBA00023015"/>
    </source>
</evidence>
<dbReference type="Gene3D" id="1.10.10.10">
    <property type="entry name" value="Winged helix-like DNA-binding domain superfamily/Winged helix DNA-binding domain"/>
    <property type="match status" value="1"/>
</dbReference>
<dbReference type="PROSITE" id="PS50043">
    <property type="entry name" value="HTH_LUXR_2"/>
    <property type="match status" value="1"/>
</dbReference>
<keyword evidence="1" id="KW-0805">Transcription regulation</keyword>
<keyword evidence="2 6" id="KW-0238">DNA-binding</keyword>
<sequence length="99" mass="11134">MEKLKWSRSVNIGLIALILLLAYAVVRQRKGQNKSILPKLSKQETLVRNLILQGKSNKEIANELYISLSTVKSHITNIYSKLNVANRRELLENSTGAST</sequence>
<evidence type="ECO:0000256" key="2">
    <source>
        <dbReference type="ARBA" id="ARBA00023125"/>
    </source>
</evidence>
<dbReference type="EMBL" id="QXFH01000004">
    <property type="protein sequence ID" value="RIV38320.1"/>
    <property type="molecule type" value="Genomic_DNA"/>
</dbReference>
<evidence type="ECO:0000259" key="5">
    <source>
        <dbReference type="PROSITE" id="PS50043"/>
    </source>
</evidence>
<dbReference type="SUPFAM" id="SSF46894">
    <property type="entry name" value="C-terminal effector domain of the bipartite response regulators"/>
    <property type="match status" value="1"/>
</dbReference>
<accession>A0A3A1NBQ0</accession>
<protein>
    <submittedName>
        <fullName evidence="6">DNA-binding response regulator</fullName>
    </submittedName>
</protein>
<organism evidence="6 7">
    <name type="scientific">Flagellimonas lutimaris</name>
    <dbReference type="NCBI Taxonomy" id="475082"/>
    <lineage>
        <taxon>Bacteria</taxon>
        <taxon>Pseudomonadati</taxon>
        <taxon>Bacteroidota</taxon>
        <taxon>Flavobacteriia</taxon>
        <taxon>Flavobacteriales</taxon>
        <taxon>Flavobacteriaceae</taxon>
        <taxon>Flagellimonas</taxon>
    </lineage>
</organism>
<keyword evidence="7" id="KW-1185">Reference proteome</keyword>
<dbReference type="InterPro" id="IPR036388">
    <property type="entry name" value="WH-like_DNA-bd_sf"/>
</dbReference>
<dbReference type="CDD" id="cd06170">
    <property type="entry name" value="LuxR_C_like"/>
    <property type="match status" value="1"/>
</dbReference>
<keyword evidence="4" id="KW-0812">Transmembrane</keyword>
<dbReference type="InterPro" id="IPR000792">
    <property type="entry name" value="Tscrpt_reg_LuxR_C"/>
</dbReference>
<dbReference type="InterPro" id="IPR016032">
    <property type="entry name" value="Sig_transdc_resp-reg_C-effctor"/>
</dbReference>
<evidence type="ECO:0000313" key="6">
    <source>
        <dbReference type="EMBL" id="RIV38320.1"/>
    </source>
</evidence>
<evidence type="ECO:0000256" key="4">
    <source>
        <dbReference type="SAM" id="Phobius"/>
    </source>
</evidence>
<name>A0A3A1NBQ0_9FLAO</name>
<evidence type="ECO:0000256" key="3">
    <source>
        <dbReference type="ARBA" id="ARBA00023163"/>
    </source>
</evidence>
<reference evidence="6 7" key="1">
    <citation type="submission" date="2018-08" db="EMBL/GenBank/DDBJ databases">
        <title>Proposal of Muricauda 72 sp.nov. and Muricauda NH166 sp.nov., isolated from seawater.</title>
        <authorList>
            <person name="Cheng H."/>
            <person name="Wu Y.-H."/>
            <person name="Guo L.-L."/>
            <person name="Xu X.-W."/>
        </authorList>
    </citation>
    <scope>NUCLEOTIDE SEQUENCE [LARGE SCALE GENOMIC DNA]</scope>
    <source>
        <strain evidence="6 7">KCTC 22173</strain>
    </source>
</reference>
<dbReference type="AlphaFoldDB" id="A0A3A1NBQ0"/>
<gene>
    <name evidence="6" type="ORF">D2V08_00475</name>
</gene>
<dbReference type="Proteomes" id="UP000266067">
    <property type="component" value="Unassembled WGS sequence"/>
</dbReference>
<feature type="transmembrane region" description="Helical" evidence="4">
    <location>
        <begin position="6"/>
        <end position="26"/>
    </location>
</feature>
<evidence type="ECO:0000313" key="7">
    <source>
        <dbReference type="Proteomes" id="UP000266067"/>
    </source>
</evidence>
<dbReference type="SMART" id="SM00421">
    <property type="entry name" value="HTH_LUXR"/>
    <property type="match status" value="1"/>
</dbReference>
<keyword evidence="3" id="KW-0804">Transcription</keyword>
<comment type="caution">
    <text evidence="6">The sequence shown here is derived from an EMBL/GenBank/DDBJ whole genome shotgun (WGS) entry which is preliminary data.</text>
</comment>
<dbReference type="OrthoDB" id="9807565at2"/>
<dbReference type="GO" id="GO:0006355">
    <property type="term" value="P:regulation of DNA-templated transcription"/>
    <property type="evidence" value="ECO:0007669"/>
    <property type="project" value="InterPro"/>
</dbReference>
<dbReference type="PROSITE" id="PS00622">
    <property type="entry name" value="HTH_LUXR_1"/>
    <property type="match status" value="1"/>
</dbReference>
<dbReference type="PANTHER" id="PTHR44688:SF16">
    <property type="entry name" value="DNA-BINDING TRANSCRIPTIONAL ACTIVATOR DEVR_DOSR"/>
    <property type="match status" value="1"/>
</dbReference>
<dbReference type="Pfam" id="PF00196">
    <property type="entry name" value="GerE"/>
    <property type="match status" value="1"/>
</dbReference>